<evidence type="ECO:0000313" key="4">
    <source>
        <dbReference type="Proteomes" id="UP000322983"/>
    </source>
</evidence>
<evidence type="ECO:0000313" key="3">
    <source>
        <dbReference type="EMBL" id="BBG27687.1"/>
    </source>
</evidence>
<dbReference type="KEGG" id="step:IC006_2235"/>
<dbReference type="Proteomes" id="UP000325030">
    <property type="component" value="Chromosome"/>
</dbReference>
<proteinExistence type="predicted"/>
<reference evidence="5" key="1">
    <citation type="submission" date="2018-09" db="EMBL/GenBank/DDBJ databases">
        <title>Complete Genome Sequencing of Sulfolobus sp. JCM 16834.</title>
        <authorList>
            <person name="Kato S."/>
            <person name="Itoh T."/>
            <person name="Ohkuma M."/>
        </authorList>
    </citation>
    <scope>NUCLEOTIDE SEQUENCE [LARGE SCALE GENOMIC DNA]</scope>
    <source>
        <strain evidence="5">IC-007</strain>
    </source>
</reference>
<name>A0A510DXE6_9CREN</name>
<dbReference type="EMBL" id="AP018929">
    <property type="protein sequence ID" value="BBG24901.1"/>
    <property type="molecule type" value="Genomic_DNA"/>
</dbReference>
<evidence type="ECO:0000256" key="1">
    <source>
        <dbReference type="SAM" id="Phobius"/>
    </source>
</evidence>
<dbReference type="STRING" id="1294262.GCA_001316085_02222"/>
<sequence length="136" mass="14859">MRNPLNPMEIGKYALSGLIGGLLEVPFYLKDLEVFSEISFRITGVHSVVVGVILHLIASVIIGVVALSLLNVAGIEGRGFWASLLIGIMLGSSVLSLFSLPVHLTVFPLKITLVYVISHIFYGVFVYLAYWVLQRG</sequence>
<feature type="transmembrane region" description="Helical" evidence="1">
    <location>
        <begin position="80"/>
        <end position="100"/>
    </location>
</feature>
<keyword evidence="4" id="KW-1185">Reference proteome</keyword>
<evidence type="ECO:0000313" key="5">
    <source>
        <dbReference type="Proteomes" id="UP000325030"/>
    </source>
</evidence>
<gene>
    <name evidence="2" type="ORF">IC006_2235</name>
    <name evidence="3" type="ORF">IC007_2241</name>
</gene>
<dbReference type="RefSeq" id="WP_232048899.1">
    <property type="nucleotide sequence ID" value="NZ_AP018929.1"/>
</dbReference>
<dbReference type="Proteomes" id="UP000322983">
    <property type="component" value="Chromosome"/>
</dbReference>
<dbReference type="GeneID" id="41718556"/>
<dbReference type="AlphaFoldDB" id="A0A510DXE6"/>
<protein>
    <submittedName>
        <fullName evidence="2">Uncharacterized protein</fullName>
    </submittedName>
</protein>
<organism evidence="2 4">
    <name type="scientific">Sulfuracidifex tepidarius</name>
    <dbReference type="NCBI Taxonomy" id="1294262"/>
    <lineage>
        <taxon>Archaea</taxon>
        <taxon>Thermoproteota</taxon>
        <taxon>Thermoprotei</taxon>
        <taxon>Sulfolobales</taxon>
        <taxon>Sulfolobaceae</taxon>
        <taxon>Sulfuracidifex</taxon>
    </lineage>
</organism>
<keyword evidence="1" id="KW-0472">Membrane</keyword>
<keyword evidence="1" id="KW-0812">Transmembrane</keyword>
<feature type="transmembrane region" description="Helical" evidence="1">
    <location>
        <begin position="12"/>
        <end position="29"/>
    </location>
</feature>
<feature type="transmembrane region" description="Helical" evidence="1">
    <location>
        <begin position="112"/>
        <end position="133"/>
    </location>
</feature>
<accession>A0A510DXE6</accession>
<feature type="transmembrane region" description="Helical" evidence="1">
    <location>
        <begin position="49"/>
        <end position="73"/>
    </location>
</feature>
<evidence type="ECO:0000313" key="2">
    <source>
        <dbReference type="EMBL" id="BBG24901.1"/>
    </source>
</evidence>
<keyword evidence="1" id="KW-1133">Transmembrane helix</keyword>
<accession>A0A510E5H4</accession>
<reference evidence="2 4" key="2">
    <citation type="journal article" date="2020" name="Int. J. Syst. Evol. Microbiol.">
        <title>Sulfuracidifex tepidarius gen. nov., sp. nov. and transfer of Sulfolobus metallicus Huber and Stetter 1992 to the genus Sulfuracidifex as Sulfuracidifex metallicus comb. nov.</title>
        <authorList>
            <person name="Itoh T."/>
            <person name="Miura T."/>
            <person name="Sakai H.D."/>
            <person name="Kato S."/>
            <person name="Ohkuma M."/>
            <person name="Takashina T."/>
        </authorList>
    </citation>
    <scope>NUCLEOTIDE SEQUENCE [LARGE SCALE GENOMIC DNA]</scope>
    <source>
        <strain evidence="2 4">IC-006</strain>
        <strain evidence="3">IC-007</strain>
    </source>
</reference>
<dbReference type="EMBL" id="AP018930">
    <property type="protein sequence ID" value="BBG27687.1"/>
    <property type="molecule type" value="Genomic_DNA"/>
</dbReference>